<protein>
    <submittedName>
        <fullName evidence="1">Uncharacterized protein</fullName>
    </submittedName>
</protein>
<comment type="caution">
    <text evidence="1">The sequence shown here is derived from an EMBL/GenBank/DDBJ whole genome shotgun (WGS) entry which is preliminary data.</text>
</comment>
<keyword evidence="2" id="KW-1185">Reference proteome</keyword>
<dbReference type="Proteomes" id="UP000321907">
    <property type="component" value="Unassembled WGS sequence"/>
</dbReference>
<organism evidence="1 2">
    <name type="scientific">Neolewinella aurantiaca</name>
    <dbReference type="NCBI Taxonomy" id="2602767"/>
    <lineage>
        <taxon>Bacteria</taxon>
        <taxon>Pseudomonadati</taxon>
        <taxon>Bacteroidota</taxon>
        <taxon>Saprospiria</taxon>
        <taxon>Saprospirales</taxon>
        <taxon>Lewinellaceae</taxon>
        <taxon>Neolewinella</taxon>
    </lineage>
</organism>
<evidence type="ECO:0000313" key="1">
    <source>
        <dbReference type="EMBL" id="TXF89765.1"/>
    </source>
</evidence>
<dbReference type="RefSeq" id="WP_147930358.1">
    <property type="nucleotide sequence ID" value="NZ_VOXD01000011.1"/>
</dbReference>
<proteinExistence type="predicted"/>
<reference evidence="1 2" key="1">
    <citation type="submission" date="2019-08" db="EMBL/GenBank/DDBJ databases">
        <title>Lewinella sp. strain SSH13 Genome sequencing and assembly.</title>
        <authorList>
            <person name="Kim I."/>
        </authorList>
    </citation>
    <scope>NUCLEOTIDE SEQUENCE [LARGE SCALE GENOMIC DNA]</scope>
    <source>
        <strain evidence="1 2">SSH13</strain>
    </source>
</reference>
<sequence>MSLLNYASRHNRGLIPRIAELTVFIMHNTAKSDHQARFTNLFMPTVTGFDTSPCTCVRA</sequence>
<evidence type="ECO:0000313" key="2">
    <source>
        <dbReference type="Proteomes" id="UP000321907"/>
    </source>
</evidence>
<accession>A0A5C7FFV8</accession>
<dbReference type="EMBL" id="VOXD01000011">
    <property type="protein sequence ID" value="TXF89765.1"/>
    <property type="molecule type" value="Genomic_DNA"/>
</dbReference>
<name>A0A5C7FFV8_9BACT</name>
<dbReference type="AlphaFoldDB" id="A0A5C7FFV8"/>
<gene>
    <name evidence="1" type="ORF">FUA23_08745</name>
</gene>